<dbReference type="EMBL" id="BQNB010016927">
    <property type="protein sequence ID" value="GJT57404.1"/>
    <property type="molecule type" value="Genomic_DNA"/>
</dbReference>
<name>A0ABQ5F2M4_9ASTR</name>
<evidence type="ECO:0000313" key="1">
    <source>
        <dbReference type="EMBL" id="GJT57404.1"/>
    </source>
</evidence>
<protein>
    <submittedName>
        <fullName evidence="1">Uncharacterized protein</fullName>
    </submittedName>
</protein>
<comment type="caution">
    <text evidence="1">The sequence shown here is derived from an EMBL/GenBank/DDBJ whole genome shotgun (WGS) entry which is preliminary data.</text>
</comment>
<evidence type="ECO:0000313" key="2">
    <source>
        <dbReference type="Proteomes" id="UP001151760"/>
    </source>
</evidence>
<accession>A0ABQ5F2M4</accession>
<proteinExistence type="predicted"/>
<sequence>MSYYHPHMISSEGMNTFVPSYYNWEKTRGIQQSPLSILKILKSWDINLSRIYALVLVFLLSIQDDMEHRLEATSKHFKSGVVGSYTNGDDEQQVLDVAR</sequence>
<reference evidence="1" key="1">
    <citation type="journal article" date="2022" name="Int. J. Mol. Sci.">
        <title>Draft Genome of Tanacetum Coccineum: Genomic Comparison of Closely Related Tanacetum-Family Plants.</title>
        <authorList>
            <person name="Yamashiro T."/>
            <person name="Shiraishi A."/>
            <person name="Nakayama K."/>
            <person name="Satake H."/>
        </authorList>
    </citation>
    <scope>NUCLEOTIDE SEQUENCE</scope>
</reference>
<keyword evidence="2" id="KW-1185">Reference proteome</keyword>
<gene>
    <name evidence="1" type="ORF">Tco_0992458</name>
</gene>
<reference evidence="1" key="2">
    <citation type="submission" date="2022-01" db="EMBL/GenBank/DDBJ databases">
        <authorList>
            <person name="Yamashiro T."/>
            <person name="Shiraishi A."/>
            <person name="Satake H."/>
            <person name="Nakayama K."/>
        </authorList>
    </citation>
    <scope>NUCLEOTIDE SEQUENCE</scope>
</reference>
<organism evidence="1 2">
    <name type="scientific">Tanacetum coccineum</name>
    <dbReference type="NCBI Taxonomy" id="301880"/>
    <lineage>
        <taxon>Eukaryota</taxon>
        <taxon>Viridiplantae</taxon>
        <taxon>Streptophyta</taxon>
        <taxon>Embryophyta</taxon>
        <taxon>Tracheophyta</taxon>
        <taxon>Spermatophyta</taxon>
        <taxon>Magnoliopsida</taxon>
        <taxon>eudicotyledons</taxon>
        <taxon>Gunneridae</taxon>
        <taxon>Pentapetalae</taxon>
        <taxon>asterids</taxon>
        <taxon>campanulids</taxon>
        <taxon>Asterales</taxon>
        <taxon>Asteraceae</taxon>
        <taxon>Asteroideae</taxon>
        <taxon>Anthemideae</taxon>
        <taxon>Anthemidinae</taxon>
        <taxon>Tanacetum</taxon>
    </lineage>
</organism>
<dbReference type="Proteomes" id="UP001151760">
    <property type="component" value="Unassembled WGS sequence"/>
</dbReference>